<name>A0A161YCK0_9GAMM</name>
<gene>
    <name evidence="2" type="ORF">N473_07100</name>
</gene>
<dbReference type="InterPro" id="IPR052411">
    <property type="entry name" value="c-mor_Regulatory_Protein"/>
</dbReference>
<evidence type="ECO:0000313" key="3">
    <source>
        <dbReference type="Proteomes" id="UP000076486"/>
    </source>
</evidence>
<protein>
    <recommendedName>
        <fullName evidence="1">Mor transcription activator domain-containing protein</fullName>
    </recommendedName>
</protein>
<organism evidence="2 3">
    <name type="scientific">Pseudoalteromonas luteoviolacea CPMOR-1</name>
    <dbReference type="NCBI Taxonomy" id="1365248"/>
    <lineage>
        <taxon>Bacteria</taxon>
        <taxon>Pseudomonadati</taxon>
        <taxon>Pseudomonadota</taxon>
        <taxon>Gammaproteobacteria</taxon>
        <taxon>Alteromonadales</taxon>
        <taxon>Pseudoalteromonadaceae</taxon>
        <taxon>Pseudoalteromonas</taxon>
    </lineage>
</organism>
<dbReference type="Proteomes" id="UP000076486">
    <property type="component" value="Unassembled WGS sequence"/>
</dbReference>
<sequence>MSEYGKATDRGDGMLLSIFEVVTRTTSSALGEDKAAELGRAVIDRVRHTFGGEVVYVCQGRSIDATLQGNKMWAEFTGNNHIELSKKYGCSVQWVYKTVSTMTKLKRDENQADLFDSSKGQGPKPRGIV</sequence>
<dbReference type="AlphaFoldDB" id="A0A161YCK0"/>
<proteinExistence type="predicted"/>
<feature type="domain" description="Mor transcription activator" evidence="1">
    <location>
        <begin position="23"/>
        <end position="114"/>
    </location>
</feature>
<accession>A0A161YCK0</accession>
<evidence type="ECO:0000313" key="2">
    <source>
        <dbReference type="EMBL" id="KZN57636.1"/>
    </source>
</evidence>
<dbReference type="PANTHER" id="PTHR37812:SF1">
    <property type="entry name" value="MU-LIKE PROPHAGE FLUMU PROTEIN C"/>
    <property type="match status" value="1"/>
</dbReference>
<dbReference type="RefSeq" id="WP_063370413.1">
    <property type="nucleotide sequence ID" value="NZ_AUYC01000095.1"/>
</dbReference>
<dbReference type="InterPro" id="IPR009057">
    <property type="entry name" value="Homeodomain-like_sf"/>
</dbReference>
<dbReference type="Pfam" id="PF08765">
    <property type="entry name" value="Mor"/>
    <property type="match status" value="1"/>
</dbReference>
<dbReference type="PATRIC" id="fig|1365248.3.peg.5447"/>
<dbReference type="EMBL" id="AUYC01000095">
    <property type="protein sequence ID" value="KZN57636.1"/>
    <property type="molecule type" value="Genomic_DNA"/>
</dbReference>
<reference evidence="2 3" key="1">
    <citation type="submission" date="2013-07" db="EMBL/GenBank/DDBJ databases">
        <title>Comparative Genomic and Metabolomic Analysis of Twelve Strains of Pseudoalteromonas luteoviolacea.</title>
        <authorList>
            <person name="Vynne N.G."/>
            <person name="Mansson M."/>
            <person name="Gram L."/>
        </authorList>
    </citation>
    <scope>NUCLEOTIDE SEQUENCE [LARGE SCALE GENOMIC DNA]</scope>
    <source>
        <strain evidence="2 3">CPMOR-1</strain>
    </source>
</reference>
<evidence type="ECO:0000259" key="1">
    <source>
        <dbReference type="Pfam" id="PF08765"/>
    </source>
</evidence>
<dbReference type="SUPFAM" id="SSF46689">
    <property type="entry name" value="Homeodomain-like"/>
    <property type="match status" value="1"/>
</dbReference>
<dbReference type="PANTHER" id="PTHR37812">
    <property type="entry name" value="MU-LIKE PROPHAGE FLUMU PROTEIN C"/>
    <property type="match status" value="1"/>
</dbReference>
<comment type="caution">
    <text evidence="2">The sequence shown here is derived from an EMBL/GenBank/DDBJ whole genome shotgun (WGS) entry which is preliminary data.</text>
</comment>
<dbReference type="Gene3D" id="1.10.10.60">
    <property type="entry name" value="Homeodomain-like"/>
    <property type="match status" value="1"/>
</dbReference>
<dbReference type="InterPro" id="IPR014875">
    <property type="entry name" value="Mor_transcription_activator"/>
</dbReference>